<feature type="transmembrane region" description="Helical" evidence="1">
    <location>
        <begin position="83"/>
        <end position="101"/>
    </location>
</feature>
<keyword evidence="1" id="KW-0812">Transmembrane</keyword>
<dbReference type="AlphaFoldDB" id="A0A941EBC2"/>
<keyword evidence="1" id="KW-0472">Membrane</keyword>
<reference evidence="2" key="1">
    <citation type="submission" date="2021-04" db="EMBL/GenBank/DDBJ databases">
        <title>Genome based classification of Actinospica acidithermotolerans sp. nov., an actinobacterium isolated from an Indonesian hot spring.</title>
        <authorList>
            <person name="Kusuma A.B."/>
            <person name="Putra K.E."/>
            <person name="Nafisah S."/>
            <person name="Loh J."/>
            <person name="Nouioui I."/>
            <person name="Goodfellow M."/>
        </authorList>
    </citation>
    <scope>NUCLEOTIDE SEQUENCE</scope>
    <source>
        <strain evidence="2">MGRD01-02</strain>
    </source>
</reference>
<organism evidence="2 3">
    <name type="scientific">Actinospica acidithermotolerans</name>
    <dbReference type="NCBI Taxonomy" id="2828514"/>
    <lineage>
        <taxon>Bacteria</taxon>
        <taxon>Bacillati</taxon>
        <taxon>Actinomycetota</taxon>
        <taxon>Actinomycetes</taxon>
        <taxon>Catenulisporales</taxon>
        <taxon>Actinospicaceae</taxon>
        <taxon>Actinospica</taxon>
    </lineage>
</organism>
<feature type="transmembrane region" description="Helical" evidence="1">
    <location>
        <begin position="113"/>
        <end position="134"/>
    </location>
</feature>
<dbReference type="Proteomes" id="UP000676325">
    <property type="component" value="Unassembled WGS sequence"/>
</dbReference>
<evidence type="ECO:0000256" key="1">
    <source>
        <dbReference type="SAM" id="Phobius"/>
    </source>
</evidence>
<dbReference type="EMBL" id="JAGSOH010000029">
    <property type="protein sequence ID" value="MBR7827185.1"/>
    <property type="molecule type" value="Genomic_DNA"/>
</dbReference>
<gene>
    <name evidence="2" type="ORF">KDK95_12780</name>
</gene>
<feature type="transmembrane region" description="Helical" evidence="1">
    <location>
        <begin position="27"/>
        <end position="44"/>
    </location>
</feature>
<sequence>MTGTRLTKLTRLTPEQARRRRKATVELLWVCAGALVPWTIYLGVSLPADFSTRHWAVAWTGFDVLELMALAATAYFGWKRRQALIGTAVAAATLLVCDAWFDITLNLGTPQVWWSVGSAVLIELPLAFFLIHRVTLLMRLTMMRYYPETDERGKPIRLTKIPLIALLPDDDEDGNSAPAEDR</sequence>
<protein>
    <submittedName>
        <fullName evidence="2">Uncharacterized protein</fullName>
    </submittedName>
</protein>
<accession>A0A941EBC2</accession>
<evidence type="ECO:0000313" key="2">
    <source>
        <dbReference type="EMBL" id="MBR7827185.1"/>
    </source>
</evidence>
<evidence type="ECO:0000313" key="3">
    <source>
        <dbReference type="Proteomes" id="UP000676325"/>
    </source>
</evidence>
<comment type="caution">
    <text evidence="2">The sequence shown here is derived from an EMBL/GenBank/DDBJ whole genome shotgun (WGS) entry which is preliminary data.</text>
</comment>
<proteinExistence type="predicted"/>
<keyword evidence="1" id="KW-1133">Transmembrane helix</keyword>
<keyword evidence="3" id="KW-1185">Reference proteome</keyword>
<feature type="transmembrane region" description="Helical" evidence="1">
    <location>
        <begin position="56"/>
        <end position="76"/>
    </location>
</feature>
<name>A0A941EBC2_9ACTN</name>
<dbReference type="RefSeq" id="WP_212518329.1">
    <property type="nucleotide sequence ID" value="NZ_JAGSOH010000029.1"/>
</dbReference>